<evidence type="ECO:0000256" key="2">
    <source>
        <dbReference type="ARBA" id="ARBA00022679"/>
    </source>
</evidence>
<dbReference type="InterPro" id="IPR004165">
    <property type="entry name" value="CoA_trans_fam_I"/>
</dbReference>
<dbReference type="SUPFAM" id="SSF100950">
    <property type="entry name" value="NagB/RpiA/CoA transferase-like"/>
    <property type="match status" value="2"/>
</dbReference>
<organism evidence="5 6">
    <name type="scientific">Actinomadura rubrisoli</name>
    <dbReference type="NCBI Taxonomy" id="2530368"/>
    <lineage>
        <taxon>Bacteria</taxon>
        <taxon>Bacillati</taxon>
        <taxon>Actinomycetota</taxon>
        <taxon>Actinomycetes</taxon>
        <taxon>Streptosporangiales</taxon>
        <taxon>Thermomonosporaceae</taxon>
        <taxon>Actinomadura</taxon>
    </lineage>
</organism>
<name>A0A4V2YWY5_9ACTN</name>
<dbReference type="GO" id="GO:0046952">
    <property type="term" value="P:ketone body catabolic process"/>
    <property type="evidence" value="ECO:0007669"/>
    <property type="project" value="InterPro"/>
</dbReference>
<dbReference type="PANTHER" id="PTHR13707">
    <property type="entry name" value="KETOACID-COENZYME A TRANSFERASE"/>
    <property type="match status" value="1"/>
</dbReference>
<dbReference type="GO" id="GO:0008410">
    <property type="term" value="F:CoA-transferase activity"/>
    <property type="evidence" value="ECO:0007669"/>
    <property type="project" value="InterPro"/>
</dbReference>
<dbReference type="NCBIfam" id="TIGR02429">
    <property type="entry name" value="pcaI_scoA_fam"/>
    <property type="match status" value="1"/>
</dbReference>
<evidence type="ECO:0000256" key="1">
    <source>
        <dbReference type="ARBA" id="ARBA00007154"/>
    </source>
</evidence>
<dbReference type="PROSITE" id="PS01274">
    <property type="entry name" value="COA_TRANSF_2"/>
    <property type="match status" value="1"/>
</dbReference>
<dbReference type="PANTHER" id="PTHR13707:SF60">
    <property type="entry name" value="ACETATE COA-TRANSFERASE SUBUNIT ALPHA"/>
    <property type="match status" value="1"/>
</dbReference>
<comment type="caution">
    <text evidence="5">The sequence shown here is derived from an EMBL/GenBank/DDBJ whole genome shotgun (WGS) entry which is preliminary data.</text>
</comment>
<dbReference type="Gene3D" id="3.40.1080.10">
    <property type="entry name" value="Glutaconate Coenzyme A-transferase"/>
    <property type="match status" value="2"/>
</dbReference>
<dbReference type="AlphaFoldDB" id="A0A4V2YWY5"/>
<evidence type="ECO:0000256" key="4">
    <source>
        <dbReference type="PIRSR" id="PIRSR000858-1"/>
    </source>
</evidence>
<evidence type="ECO:0000313" key="6">
    <source>
        <dbReference type="Proteomes" id="UP000294513"/>
    </source>
</evidence>
<evidence type="ECO:0000256" key="3">
    <source>
        <dbReference type="PIRNR" id="PIRNR000858"/>
    </source>
</evidence>
<gene>
    <name evidence="5" type="ORF">E1298_16525</name>
</gene>
<evidence type="ECO:0000313" key="5">
    <source>
        <dbReference type="EMBL" id="TDD87157.1"/>
    </source>
</evidence>
<reference evidence="5 6" key="1">
    <citation type="submission" date="2019-03" db="EMBL/GenBank/DDBJ databases">
        <title>Draft genome sequences of novel Actinobacteria.</title>
        <authorList>
            <person name="Sahin N."/>
            <person name="Ay H."/>
            <person name="Saygin H."/>
        </authorList>
    </citation>
    <scope>NUCLEOTIDE SEQUENCE [LARGE SCALE GENOMIC DNA]</scope>
    <source>
        <strain evidence="5 6">H3C3</strain>
    </source>
</reference>
<comment type="similarity">
    <text evidence="1 3">Belongs to the 3-oxoacid CoA-transferase family.</text>
</comment>
<dbReference type="Proteomes" id="UP000294513">
    <property type="component" value="Unassembled WGS sequence"/>
</dbReference>
<keyword evidence="2 3" id="KW-0808">Transferase</keyword>
<accession>A0A4V2YWY5</accession>
<dbReference type="PIRSF" id="PIRSF000858">
    <property type="entry name" value="SCOT-t"/>
    <property type="match status" value="1"/>
</dbReference>
<dbReference type="InterPro" id="IPR004164">
    <property type="entry name" value="CoA_transf_AS"/>
</dbReference>
<dbReference type="EMBL" id="SMKU01000074">
    <property type="protein sequence ID" value="TDD87157.1"/>
    <property type="molecule type" value="Genomic_DNA"/>
</dbReference>
<dbReference type="OrthoDB" id="3369756at2"/>
<keyword evidence="6" id="KW-1185">Reference proteome</keyword>
<feature type="active site" description="5-glutamyl coenzyme A thioester intermediate" evidence="4">
    <location>
        <position position="292"/>
    </location>
</feature>
<dbReference type="InterPro" id="IPR012792">
    <property type="entry name" value="3-oxoacid_CoA-transf_A"/>
</dbReference>
<protein>
    <submittedName>
        <fullName evidence="5">3-oxoacid CoA-transferase subunit A</fullName>
    </submittedName>
</protein>
<dbReference type="Pfam" id="PF01144">
    <property type="entry name" value="CoA_trans"/>
    <property type="match status" value="2"/>
</dbReference>
<dbReference type="InterPro" id="IPR014388">
    <property type="entry name" value="3-oxoacid_CoA-transferase"/>
</dbReference>
<dbReference type="InterPro" id="IPR037171">
    <property type="entry name" value="NagB/RpiA_transferase-like"/>
</dbReference>
<sequence length="470" mass="49494">MNKVYESPLAAVSDIPDGASVSIAGFGMTHSFPTSLTVALREHGARQLCIVANSLGTGDYRSNTLIENNQVNRLIVSFSARAGEKTSAAEKQIAAGEIEVELVPQGTLVERLRAGGAGIGAFFTRTAVGTAVAEGKETRVIDGVEHVLEMGLKVDYALIRAARADRFGNLEFDGVGRNFMPAFAKGARVAIAEVDEIVEGELDPERIGLPGIFVSRVVRKTVDVPHDFPAARPGRGADSARTYNGKQAMTRRQMAEVAAGLVPNGSYMNLGLGIPALISNYISGRDIVLHSENGVLGYGTIAGDEDYDPEVYNASGHYVHLERGASFFESVTSFEMVRGGKVDFVALGAFQVDAAANLANWSTPNMVGGGIGGAMDLVAGDVTVMVLMTHSDSAGRPKLVKSCEYPLTGRNCVDIVVTDLCVLRWTGDVFKVEYVAPGFTAAEVAALTELELDLSDFAPGGAQADGAAAS</sequence>
<proteinExistence type="inferred from homology"/>
<dbReference type="SMART" id="SM00882">
    <property type="entry name" value="CoA_trans"/>
    <property type="match status" value="2"/>
</dbReference>